<organism evidence="2 3">
    <name type="scientific">Aureobasidium pullulans EXF-150</name>
    <dbReference type="NCBI Taxonomy" id="1043002"/>
    <lineage>
        <taxon>Eukaryota</taxon>
        <taxon>Fungi</taxon>
        <taxon>Dikarya</taxon>
        <taxon>Ascomycota</taxon>
        <taxon>Pezizomycotina</taxon>
        <taxon>Dothideomycetes</taxon>
        <taxon>Dothideomycetidae</taxon>
        <taxon>Dothideales</taxon>
        <taxon>Saccotheciaceae</taxon>
        <taxon>Aureobasidium</taxon>
    </lineage>
</organism>
<dbReference type="EMBL" id="KL584980">
    <property type="protein sequence ID" value="KEQ85256.1"/>
    <property type="molecule type" value="Genomic_DNA"/>
</dbReference>
<evidence type="ECO:0000256" key="1">
    <source>
        <dbReference type="SAM" id="MobiDB-lite"/>
    </source>
</evidence>
<keyword evidence="3" id="KW-1185">Reference proteome</keyword>
<dbReference type="AlphaFoldDB" id="A0A074YEI2"/>
<protein>
    <submittedName>
        <fullName evidence="2">Uncharacterized protein</fullName>
    </submittedName>
</protein>
<name>A0A074YEI2_AURPU</name>
<dbReference type="PROSITE" id="PS51257">
    <property type="entry name" value="PROKAR_LIPOPROTEIN"/>
    <property type="match status" value="1"/>
</dbReference>
<reference evidence="2 3" key="1">
    <citation type="journal article" date="2014" name="BMC Genomics">
        <title>Genome sequencing of four Aureobasidium pullulans varieties: biotechnological potential, stress tolerance, and description of new species.</title>
        <authorList>
            <person name="Gostin Ar C."/>
            <person name="Ohm R.A."/>
            <person name="Kogej T."/>
            <person name="Sonjak S."/>
            <person name="Turk M."/>
            <person name="Zajc J."/>
            <person name="Zalar P."/>
            <person name="Grube M."/>
            <person name="Sun H."/>
            <person name="Han J."/>
            <person name="Sharma A."/>
            <person name="Chiniquy J."/>
            <person name="Ngan C.Y."/>
            <person name="Lipzen A."/>
            <person name="Barry K."/>
            <person name="Grigoriev I.V."/>
            <person name="Gunde-Cimerman N."/>
        </authorList>
    </citation>
    <scope>NUCLEOTIDE SEQUENCE [LARGE SCALE GENOMIC DNA]</scope>
    <source>
        <strain evidence="2 3">EXF-150</strain>
    </source>
</reference>
<dbReference type="Proteomes" id="UP000030706">
    <property type="component" value="Unassembled WGS sequence"/>
</dbReference>
<proteinExistence type="predicted"/>
<evidence type="ECO:0000313" key="2">
    <source>
        <dbReference type="EMBL" id="KEQ85256.1"/>
    </source>
</evidence>
<gene>
    <name evidence="2" type="ORF">M438DRAFT_192741</name>
</gene>
<dbReference type="RefSeq" id="XP_029761443.1">
    <property type="nucleotide sequence ID" value="XM_029899266.1"/>
</dbReference>
<evidence type="ECO:0000313" key="3">
    <source>
        <dbReference type="Proteomes" id="UP000030706"/>
    </source>
</evidence>
<dbReference type="HOGENOM" id="CLU_1085798_0_0_1"/>
<sequence>MALLLRQTFQTAFRPFKLSTILSSQYSAFSSCRILNSPQPPSDAASDRDAMRRERRRKRHIERCQNDSEFREKELERARAYHKMRKAKDTEWRREHLLAPTRRRLENIRADPSLYQAYLAKSAAFFHKYRLEQPRYRWRIALYGWFNRNKDHLSQFTWKRWEPIYYPEKVERTCAACGELRLSGTKLWFRRKSSDSASDSQHEYDCFPCYAFSDWSSIAPIQTMGKYRFFEPRNPELIAVRDSLKSPKSAQQEDPK</sequence>
<dbReference type="GeneID" id="40741572"/>
<accession>A0A074YEI2</accession>
<feature type="region of interest" description="Disordered" evidence="1">
    <location>
        <begin position="37"/>
        <end position="58"/>
    </location>
</feature>